<dbReference type="RefSeq" id="WP_144973359.1">
    <property type="nucleotide sequence ID" value="NZ_CP036289.1"/>
</dbReference>
<feature type="transmembrane region" description="Helical" evidence="5">
    <location>
        <begin position="465"/>
        <end position="484"/>
    </location>
</feature>
<keyword evidence="8" id="KW-1185">Reference proteome</keyword>
<dbReference type="KEGG" id="bvo:Pan97_27860"/>
<dbReference type="InterPro" id="IPR051533">
    <property type="entry name" value="WaaL-like"/>
</dbReference>
<feature type="transmembrane region" description="Helical" evidence="5">
    <location>
        <begin position="87"/>
        <end position="105"/>
    </location>
</feature>
<evidence type="ECO:0000256" key="3">
    <source>
        <dbReference type="ARBA" id="ARBA00022989"/>
    </source>
</evidence>
<feature type="transmembrane region" description="Helical" evidence="5">
    <location>
        <begin position="41"/>
        <end position="57"/>
    </location>
</feature>
<evidence type="ECO:0000313" key="8">
    <source>
        <dbReference type="Proteomes" id="UP000318626"/>
    </source>
</evidence>
<evidence type="ECO:0000313" key="7">
    <source>
        <dbReference type="EMBL" id="QDU75744.1"/>
    </source>
</evidence>
<comment type="subcellular location">
    <subcellularLocation>
        <location evidence="1">Membrane</location>
        <topology evidence="1">Multi-pass membrane protein</topology>
    </subcellularLocation>
</comment>
<feature type="transmembrane region" description="Helical" evidence="5">
    <location>
        <begin position="303"/>
        <end position="320"/>
    </location>
</feature>
<feature type="transmembrane region" description="Helical" evidence="5">
    <location>
        <begin position="171"/>
        <end position="191"/>
    </location>
</feature>
<protein>
    <submittedName>
        <fullName evidence="7">O-Antigen ligase</fullName>
    </submittedName>
</protein>
<gene>
    <name evidence="7" type="ORF">Pan97_27860</name>
</gene>
<keyword evidence="4 5" id="KW-0472">Membrane</keyword>
<dbReference type="InterPro" id="IPR007016">
    <property type="entry name" value="O-antigen_ligase-rel_domated"/>
</dbReference>
<dbReference type="PANTHER" id="PTHR37422">
    <property type="entry name" value="TEICHURONIC ACID BIOSYNTHESIS PROTEIN TUAE"/>
    <property type="match status" value="1"/>
</dbReference>
<feature type="transmembrane region" description="Helical" evidence="5">
    <location>
        <begin position="439"/>
        <end position="459"/>
    </location>
</feature>
<dbReference type="GO" id="GO:0016020">
    <property type="term" value="C:membrane"/>
    <property type="evidence" value="ECO:0007669"/>
    <property type="project" value="UniProtKB-SubCell"/>
</dbReference>
<organism evidence="7 8">
    <name type="scientific">Bremerella volcania</name>
    <dbReference type="NCBI Taxonomy" id="2527984"/>
    <lineage>
        <taxon>Bacteria</taxon>
        <taxon>Pseudomonadati</taxon>
        <taxon>Planctomycetota</taxon>
        <taxon>Planctomycetia</taxon>
        <taxon>Pirellulales</taxon>
        <taxon>Pirellulaceae</taxon>
        <taxon>Bremerella</taxon>
    </lineage>
</organism>
<feature type="transmembrane region" description="Helical" evidence="5">
    <location>
        <begin position="144"/>
        <end position="162"/>
    </location>
</feature>
<keyword evidence="2 5" id="KW-0812">Transmembrane</keyword>
<reference evidence="8" key="1">
    <citation type="submission" date="2019-02" db="EMBL/GenBank/DDBJ databases">
        <title>Deep-cultivation of Planctomycetes and their phenomic and genomic characterization uncovers novel biology.</title>
        <authorList>
            <person name="Wiegand S."/>
            <person name="Jogler M."/>
            <person name="Boedeker C."/>
            <person name="Pinto D."/>
            <person name="Vollmers J."/>
            <person name="Rivas-Marin E."/>
            <person name="Kohn T."/>
            <person name="Peeters S.H."/>
            <person name="Heuer A."/>
            <person name="Rast P."/>
            <person name="Oberbeckmann S."/>
            <person name="Bunk B."/>
            <person name="Jeske O."/>
            <person name="Meyerdierks A."/>
            <person name="Storesund J.E."/>
            <person name="Kallscheuer N."/>
            <person name="Luecker S."/>
            <person name="Lage O.M."/>
            <person name="Pohl T."/>
            <person name="Merkel B.J."/>
            <person name="Hornburger P."/>
            <person name="Mueller R.-W."/>
            <person name="Bruemmer F."/>
            <person name="Labrenz M."/>
            <person name="Spormann A.M."/>
            <person name="Op den Camp H."/>
            <person name="Overmann J."/>
            <person name="Amann R."/>
            <person name="Jetten M.S.M."/>
            <person name="Mascher T."/>
            <person name="Medema M.H."/>
            <person name="Devos D.P."/>
            <person name="Kaster A.-K."/>
            <person name="Ovreas L."/>
            <person name="Rohde M."/>
            <person name="Galperin M.Y."/>
            <person name="Jogler C."/>
        </authorList>
    </citation>
    <scope>NUCLEOTIDE SEQUENCE [LARGE SCALE GENOMIC DNA]</scope>
    <source>
        <strain evidence="8">Pan97</strain>
    </source>
</reference>
<name>A0A518C977_9BACT</name>
<feature type="domain" description="O-antigen ligase-related" evidence="6">
    <location>
        <begin position="267"/>
        <end position="416"/>
    </location>
</feature>
<dbReference type="GO" id="GO:0016874">
    <property type="term" value="F:ligase activity"/>
    <property type="evidence" value="ECO:0007669"/>
    <property type="project" value="UniProtKB-KW"/>
</dbReference>
<sequence length="511" mass="55677">MEASSSKSDIQQIAYLWGSWFAIITLWILAAFHVLSGASPVWLGIVILPVVLVAGYLKPHLATYACVFLIYSNLPVVAAQFHGLPYAIVAMTPAMLLLPLGYFLWVRGEGIIFPWEGMFVVGMVVVQSFGVMFSRAPDESFSDLVRSIFEGLGLFFLVINAIRTPEILRGSLWAILATGAFMGAVTGHQYLTNNYQSDYGGLAQADQLGFSEVNERGVSIVRARSAGPIGEKNRYAQNMLMLLPIGVCLALTQRNQWLKALAWGATGLTIFGWAVTFSRGSVVGLAGAIVIAVFLGYLRPRVLVVMGITAVLFVAVMPAYRERITSLLAASQLVTSTQGSQEIDGSLRSRATIMMAAANVIAENPILGVGQGMFPYYAREYGKKSGYSVVHGNWEAHNLYLGIGADSGLLGLSCFLAAIGVVIVRLHRIRRQFLQTNPAVALTATALVFTLLIYLMSGMFLHYSYIRYFWLMFAMASATATIFARTTTSQPTNQASQNYSDPIHKLTNQNG</sequence>
<keyword evidence="3 5" id="KW-1133">Transmembrane helix</keyword>
<dbReference type="Pfam" id="PF04932">
    <property type="entry name" value="Wzy_C"/>
    <property type="match status" value="1"/>
</dbReference>
<accession>A0A518C977</accession>
<dbReference type="OrthoDB" id="279138at2"/>
<feature type="transmembrane region" description="Helical" evidence="5">
    <location>
        <begin position="408"/>
        <end position="427"/>
    </location>
</feature>
<evidence type="ECO:0000256" key="5">
    <source>
        <dbReference type="SAM" id="Phobius"/>
    </source>
</evidence>
<keyword evidence="7" id="KW-0436">Ligase</keyword>
<dbReference type="AlphaFoldDB" id="A0A518C977"/>
<feature type="transmembrane region" description="Helical" evidence="5">
    <location>
        <begin position="112"/>
        <end position="132"/>
    </location>
</feature>
<proteinExistence type="predicted"/>
<feature type="transmembrane region" description="Helical" evidence="5">
    <location>
        <begin position="12"/>
        <end position="35"/>
    </location>
</feature>
<dbReference type="Proteomes" id="UP000318626">
    <property type="component" value="Chromosome"/>
</dbReference>
<evidence type="ECO:0000256" key="2">
    <source>
        <dbReference type="ARBA" id="ARBA00022692"/>
    </source>
</evidence>
<dbReference type="EMBL" id="CP036289">
    <property type="protein sequence ID" value="QDU75744.1"/>
    <property type="molecule type" value="Genomic_DNA"/>
</dbReference>
<dbReference type="PANTHER" id="PTHR37422:SF13">
    <property type="entry name" value="LIPOPOLYSACCHARIDE BIOSYNTHESIS PROTEIN PA4999-RELATED"/>
    <property type="match status" value="1"/>
</dbReference>
<evidence type="ECO:0000256" key="1">
    <source>
        <dbReference type="ARBA" id="ARBA00004141"/>
    </source>
</evidence>
<evidence type="ECO:0000256" key="4">
    <source>
        <dbReference type="ARBA" id="ARBA00023136"/>
    </source>
</evidence>
<evidence type="ECO:0000259" key="6">
    <source>
        <dbReference type="Pfam" id="PF04932"/>
    </source>
</evidence>
<feature type="transmembrane region" description="Helical" evidence="5">
    <location>
        <begin position="64"/>
        <end position="81"/>
    </location>
</feature>
<feature type="transmembrane region" description="Helical" evidence="5">
    <location>
        <begin position="281"/>
        <end position="298"/>
    </location>
</feature>